<accession>A0AAU6U557</accession>
<dbReference type="AlphaFoldDB" id="A0AAU6U557"/>
<evidence type="ECO:0000259" key="1">
    <source>
        <dbReference type="PROSITE" id="PS50943"/>
    </source>
</evidence>
<dbReference type="PROSITE" id="PS50943">
    <property type="entry name" value="HTH_CROC1"/>
    <property type="match status" value="1"/>
</dbReference>
<dbReference type="Gene3D" id="1.10.260.40">
    <property type="entry name" value="lambda repressor-like DNA-binding domains"/>
    <property type="match status" value="1"/>
</dbReference>
<dbReference type="GO" id="GO:0003677">
    <property type="term" value="F:DNA binding"/>
    <property type="evidence" value="ECO:0007669"/>
    <property type="project" value="InterPro"/>
</dbReference>
<proteinExistence type="predicted"/>
<dbReference type="SUPFAM" id="SSF47413">
    <property type="entry name" value="lambda repressor-like DNA-binding domains"/>
    <property type="match status" value="1"/>
</dbReference>
<reference evidence="2" key="1">
    <citation type="submission" date="2022-03" db="EMBL/GenBank/DDBJ databases">
        <title>Sea Food Isolates.</title>
        <authorList>
            <person name="Li c."/>
        </authorList>
    </citation>
    <scope>NUCLEOTIDE SEQUENCE</scope>
    <source>
        <strain evidence="2">19CA06SA08-2</strain>
    </source>
</reference>
<dbReference type="InterPro" id="IPR010982">
    <property type="entry name" value="Lambda_DNA-bd_dom_sf"/>
</dbReference>
<evidence type="ECO:0000313" key="2">
    <source>
        <dbReference type="EMBL" id="XAG69147.1"/>
    </source>
</evidence>
<protein>
    <submittedName>
        <fullName evidence="2">Helix-turn-helix transcriptional regulator</fullName>
    </submittedName>
</protein>
<dbReference type="CDD" id="cd00093">
    <property type="entry name" value="HTH_XRE"/>
    <property type="match status" value="1"/>
</dbReference>
<dbReference type="EMBL" id="CP095353">
    <property type="protein sequence ID" value="XAG69147.1"/>
    <property type="molecule type" value="Genomic_DNA"/>
</dbReference>
<name>A0AAU6U557_UNCXX</name>
<sequence length="189" mass="20180">MHLDLEAIVIPSGCLCVLWLCVAASVLRYQLILSSKWITVNSLVIQMSDFCDRLREERDRLGLTQAAFGAIGGVQKQAQFKYEKGERFPDAGYLSEIVKVGADVQYLITGQRSTQALTSDEEQLITLFRAAPLSVKAATMAGLAAGGAPLTGSVTNTNSGDGAQQNFVHSTVGSVTTGDVILGRGKKKT</sequence>
<organism evidence="2">
    <name type="scientific">bacterium 19CA06SA08-2</name>
    <dbReference type="NCBI Taxonomy" id="2920658"/>
    <lineage>
        <taxon>Bacteria</taxon>
    </lineage>
</organism>
<dbReference type="SMART" id="SM00530">
    <property type="entry name" value="HTH_XRE"/>
    <property type="match status" value="1"/>
</dbReference>
<feature type="domain" description="HTH cro/C1-type" evidence="1">
    <location>
        <begin position="54"/>
        <end position="107"/>
    </location>
</feature>
<dbReference type="InterPro" id="IPR001387">
    <property type="entry name" value="Cro/C1-type_HTH"/>
</dbReference>
<gene>
    <name evidence="2" type="ORF">MRM75_21595</name>
</gene>